<sequence length="241" mass="26108">MMGVAPGGLRSVVWADCVQAVIMTGSPLVIIAKIVYDSATSTQPPRPLDDLNIKAYFFRVAFLGVFLVSLFYAIIGLTALAIIYWFRDCDPVLSGRITRYDQGTAVAAVGVFVVQVWQTAGRFVSKIAPISMQYTLDRCANVSALNRTALLELVENAGSSALKAGCSDMIAAISIISTRCADVADICSAFIGCGKAASGKKLVRERSDLPPRFPPRFRRLERRFSRFPPHRFAALAAPPSV</sequence>
<name>A0ACB7TBW3_HYAAI</name>
<evidence type="ECO:0000313" key="2">
    <source>
        <dbReference type="Proteomes" id="UP000821845"/>
    </source>
</evidence>
<evidence type="ECO:0000313" key="1">
    <source>
        <dbReference type="EMBL" id="KAH6944510.1"/>
    </source>
</evidence>
<reference evidence="1" key="1">
    <citation type="submission" date="2020-05" db="EMBL/GenBank/DDBJ databases">
        <title>Large-scale comparative analyses of tick genomes elucidate their genetic diversity and vector capacities.</title>
        <authorList>
            <person name="Jia N."/>
            <person name="Wang J."/>
            <person name="Shi W."/>
            <person name="Du L."/>
            <person name="Sun Y."/>
            <person name="Zhan W."/>
            <person name="Jiang J."/>
            <person name="Wang Q."/>
            <person name="Zhang B."/>
            <person name="Ji P."/>
            <person name="Sakyi L.B."/>
            <person name="Cui X."/>
            <person name="Yuan T."/>
            <person name="Jiang B."/>
            <person name="Yang W."/>
            <person name="Lam T.T.-Y."/>
            <person name="Chang Q."/>
            <person name="Ding S."/>
            <person name="Wang X."/>
            <person name="Zhu J."/>
            <person name="Ruan X."/>
            <person name="Zhao L."/>
            <person name="Wei J."/>
            <person name="Que T."/>
            <person name="Du C."/>
            <person name="Cheng J."/>
            <person name="Dai P."/>
            <person name="Han X."/>
            <person name="Huang E."/>
            <person name="Gao Y."/>
            <person name="Liu J."/>
            <person name="Shao H."/>
            <person name="Ye R."/>
            <person name="Li L."/>
            <person name="Wei W."/>
            <person name="Wang X."/>
            <person name="Wang C."/>
            <person name="Yang T."/>
            <person name="Huo Q."/>
            <person name="Li W."/>
            <person name="Guo W."/>
            <person name="Chen H."/>
            <person name="Zhou L."/>
            <person name="Ni X."/>
            <person name="Tian J."/>
            <person name="Zhou Y."/>
            <person name="Sheng Y."/>
            <person name="Liu T."/>
            <person name="Pan Y."/>
            <person name="Xia L."/>
            <person name="Li J."/>
            <person name="Zhao F."/>
            <person name="Cao W."/>
        </authorList>
    </citation>
    <scope>NUCLEOTIDE SEQUENCE</scope>
    <source>
        <strain evidence="1">Hyas-2018</strain>
    </source>
</reference>
<organism evidence="1 2">
    <name type="scientific">Hyalomma asiaticum</name>
    <name type="common">Tick</name>
    <dbReference type="NCBI Taxonomy" id="266040"/>
    <lineage>
        <taxon>Eukaryota</taxon>
        <taxon>Metazoa</taxon>
        <taxon>Ecdysozoa</taxon>
        <taxon>Arthropoda</taxon>
        <taxon>Chelicerata</taxon>
        <taxon>Arachnida</taxon>
        <taxon>Acari</taxon>
        <taxon>Parasitiformes</taxon>
        <taxon>Ixodida</taxon>
        <taxon>Ixodoidea</taxon>
        <taxon>Ixodidae</taxon>
        <taxon>Hyalomminae</taxon>
        <taxon>Hyalomma</taxon>
    </lineage>
</organism>
<proteinExistence type="predicted"/>
<dbReference type="EMBL" id="CM023481">
    <property type="protein sequence ID" value="KAH6944510.1"/>
    <property type="molecule type" value="Genomic_DNA"/>
</dbReference>
<comment type="caution">
    <text evidence="1">The sequence shown here is derived from an EMBL/GenBank/DDBJ whole genome shotgun (WGS) entry which is preliminary data.</text>
</comment>
<protein>
    <submittedName>
        <fullName evidence="1">Uncharacterized protein</fullName>
    </submittedName>
</protein>
<keyword evidence="2" id="KW-1185">Reference proteome</keyword>
<accession>A0ACB7TBW3</accession>
<dbReference type="Proteomes" id="UP000821845">
    <property type="component" value="Chromosome 1"/>
</dbReference>
<gene>
    <name evidence="1" type="ORF">HPB50_003660</name>
</gene>